<dbReference type="EMBL" id="MHFR01000037">
    <property type="protein sequence ID" value="OGW98021.1"/>
    <property type="molecule type" value="Genomic_DNA"/>
</dbReference>
<evidence type="ECO:0000313" key="2">
    <source>
        <dbReference type="Proteomes" id="UP000178187"/>
    </source>
</evidence>
<accession>A0A1G1KYS2</accession>
<proteinExistence type="predicted"/>
<comment type="caution">
    <text evidence="1">The sequence shown here is derived from an EMBL/GenBank/DDBJ whole genome shotgun (WGS) entry which is preliminary data.</text>
</comment>
<name>A0A1G1KYS2_9BACT</name>
<sequence length="86" mass="10071">MNCENPARFVIPAKAGIQMSSRVPRSEARGIHKNAGCPLKTCGHDTNENQQYFQMNRYKKSILMCRRNFDKRQPKVERIKLYDKQV</sequence>
<reference evidence="1 2" key="1">
    <citation type="journal article" date="2016" name="Nat. Commun.">
        <title>Thousands of microbial genomes shed light on interconnected biogeochemical processes in an aquifer system.</title>
        <authorList>
            <person name="Anantharaman K."/>
            <person name="Brown C.T."/>
            <person name="Hug L.A."/>
            <person name="Sharon I."/>
            <person name="Castelle C.J."/>
            <person name="Probst A.J."/>
            <person name="Thomas B.C."/>
            <person name="Singh A."/>
            <person name="Wilkins M.J."/>
            <person name="Karaoz U."/>
            <person name="Brodie E.L."/>
            <person name="Williams K.H."/>
            <person name="Hubbard S.S."/>
            <person name="Banfield J.F."/>
        </authorList>
    </citation>
    <scope>NUCLEOTIDE SEQUENCE [LARGE SCALE GENOMIC DNA]</scope>
</reference>
<dbReference type="AlphaFoldDB" id="A0A1G1KYS2"/>
<organism evidence="1 2">
    <name type="scientific">Candidatus Danuiimicrobium aquiferis</name>
    <dbReference type="NCBI Taxonomy" id="1801832"/>
    <lineage>
        <taxon>Bacteria</taxon>
        <taxon>Pseudomonadati</taxon>
        <taxon>Candidatus Omnitrophota</taxon>
        <taxon>Candidatus Danuiimicrobium</taxon>
    </lineage>
</organism>
<evidence type="ECO:0000313" key="1">
    <source>
        <dbReference type="EMBL" id="OGW98021.1"/>
    </source>
</evidence>
<protein>
    <submittedName>
        <fullName evidence="1">Uncharacterized protein</fullName>
    </submittedName>
</protein>
<dbReference type="Proteomes" id="UP000178187">
    <property type="component" value="Unassembled WGS sequence"/>
</dbReference>
<gene>
    <name evidence="1" type="ORF">A3G33_07245</name>
</gene>